<keyword evidence="9" id="KW-0479">Metal-binding</keyword>
<evidence type="ECO:0000256" key="3">
    <source>
        <dbReference type="ARBA" id="ARBA00022679"/>
    </source>
</evidence>
<accession>A0A514D3G9</accession>
<gene>
    <name evidence="11" type="ORF">H1Bulk30271_000001</name>
</gene>
<keyword evidence="5" id="KW-0547">Nucleotide-binding</keyword>
<feature type="binding site" evidence="9">
    <location>
        <position position="359"/>
    </location>
    <ligand>
        <name>Mg(2+)</name>
        <dbReference type="ChEBI" id="CHEBI:18420"/>
        <label>2</label>
    </ligand>
</feature>
<keyword evidence="3" id="KW-0808">Transferase</keyword>
<dbReference type="GO" id="GO:0039694">
    <property type="term" value="P:viral RNA genome replication"/>
    <property type="evidence" value="ECO:0007669"/>
    <property type="project" value="InterPro"/>
</dbReference>
<dbReference type="EC" id="2.7.7.48" evidence="1"/>
<dbReference type="GO" id="GO:0046872">
    <property type="term" value="F:metal ion binding"/>
    <property type="evidence" value="ECO:0007669"/>
    <property type="project" value="UniProtKB-KW"/>
</dbReference>
<dbReference type="InterPro" id="IPR007096">
    <property type="entry name" value="RNA-dir_Rpol_cat_phage"/>
</dbReference>
<evidence type="ECO:0000259" key="10">
    <source>
        <dbReference type="PROSITE" id="PS50522"/>
    </source>
</evidence>
<evidence type="ECO:0000256" key="5">
    <source>
        <dbReference type="ARBA" id="ARBA00022741"/>
    </source>
</evidence>
<evidence type="ECO:0000256" key="2">
    <source>
        <dbReference type="ARBA" id="ARBA00022484"/>
    </source>
</evidence>
<keyword evidence="2 11" id="KW-0696">RNA-directed RNA polymerase</keyword>
<feature type="binding site" evidence="9">
    <location>
        <position position="461"/>
    </location>
    <ligand>
        <name>Mg(2+)</name>
        <dbReference type="ChEBI" id="CHEBI:18420"/>
        <label>2</label>
    </ligand>
</feature>
<dbReference type="PROSITE" id="PS50522">
    <property type="entry name" value="RDRP_PHAGE"/>
    <property type="match status" value="1"/>
</dbReference>
<evidence type="ECO:0000256" key="9">
    <source>
        <dbReference type="PIRSR" id="PIRSR605093-1"/>
    </source>
</evidence>
<evidence type="ECO:0000256" key="8">
    <source>
        <dbReference type="ARBA" id="ARBA00048744"/>
    </source>
</evidence>
<name>A0A514D3G9_9VIRU</name>
<protein>
    <recommendedName>
        <fullName evidence="1">RNA-directed RNA polymerase</fullName>
        <ecNumber evidence="1">2.7.7.48</ecNumber>
    </recommendedName>
    <alternativeName>
        <fullName evidence="7">RNA replicase beta chain</fullName>
    </alternativeName>
</protein>
<evidence type="ECO:0000256" key="4">
    <source>
        <dbReference type="ARBA" id="ARBA00022695"/>
    </source>
</evidence>
<evidence type="ECO:0000313" key="11">
    <source>
        <dbReference type="EMBL" id="QDH88129.1"/>
    </source>
</evidence>
<comment type="catalytic activity">
    <reaction evidence="8">
        <text>RNA(n) + a ribonucleoside 5'-triphosphate = RNA(n+1) + diphosphate</text>
        <dbReference type="Rhea" id="RHEA:21248"/>
        <dbReference type="Rhea" id="RHEA-COMP:14527"/>
        <dbReference type="Rhea" id="RHEA-COMP:17342"/>
        <dbReference type="ChEBI" id="CHEBI:33019"/>
        <dbReference type="ChEBI" id="CHEBI:61557"/>
        <dbReference type="ChEBI" id="CHEBI:140395"/>
        <dbReference type="EC" id="2.7.7.48"/>
    </reaction>
</comment>
<proteinExistence type="predicted"/>
<dbReference type="EMBL" id="MN033868">
    <property type="protein sequence ID" value="QDH88129.1"/>
    <property type="molecule type" value="Genomic_RNA"/>
</dbReference>
<dbReference type="Pfam" id="PF03431">
    <property type="entry name" value="RNA_replicase_B"/>
    <property type="match status" value="1"/>
</dbReference>
<organism evidence="11">
    <name type="scientific">Leviviridae sp</name>
    <dbReference type="NCBI Taxonomy" id="2027243"/>
    <lineage>
        <taxon>Viruses</taxon>
        <taxon>Riboviria</taxon>
        <taxon>Orthornavirae</taxon>
        <taxon>Lenarviricota</taxon>
        <taxon>Leviviricetes</taxon>
        <taxon>Norzivirales</taxon>
        <taxon>Fiersviridae</taxon>
    </lineage>
</organism>
<dbReference type="SUPFAM" id="SSF56672">
    <property type="entry name" value="DNA/RNA polymerases"/>
    <property type="match status" value="1"/>
</dbReference>
<feature type="binding site" evidence="9">
    <location>
        <position position="462"/>
    </location>
    <ligand>
        <name>Mg(2+)</name>
        <dbReference type="ChEBI" id="CHEBI:18420"/>
        <label>2</label>
    </ligand>
</feature>
<evidence type="ECO:0000256" key="6">
    <source>
        <dbReference type="ARBA" id="ARBA00022953"/>
    </source>
</evidence>
<dbReference type="InterPro" id="IPR005093">
    <property type="entry name" value="RNArep_beta"/>
</dbReference>
<dbReference type="GO" id="GO:0003968">
    <property type="term" value="F:RNA-directed RNA polymerase activity"/>
    <property type="evidence" value="ECO:0007669"/>
    <property type="project" value="UniProtKB-KW"/>
</dbReference>
<sequence length="653" mass="74001">MSDTNSYAEFTLGLFAAQFNDCTVQYPALAKEFKRDLSRLRSAIEHHGIKFVLETMPGWRKHFDVCLSSGRLTPSHLHHFGSWYRGGSIPRFLRGLVLRVFDSNGDLKPEPDVTAIRLIRQLLGVARKLRMDSGAKACSDAVRDFIRTDLENRRSTLNWGCHEDFTDEISEAVSFTDIAEKSPSKQGLFPFLEVSSLTYGHALRIQQVADYISACLGHFDPLDWRFRHGPGAVSDRPFSAHKYAFENWPDRLNRAFPMEEFASANFSTWCDSILYKTPDSVVRKEFPAKLCAVPKSIKTPRLIASEPTSAQWCQQSIRDYLYTRVRRSIIGSFVDFHRQEFNGSLAREASHHGKHATIDLSSASDRISCWHVERLFRRSPSLLNSLRATRSLWVRQDICRISPQHHVLRKYSTMGNATTFPVQSLFFLCVILGTICYCRDLRVNTKSFKLIRDGQVRVFGDDLIVPIDCAVAIVDALHALGLKVNRDKTFLRGKFRESCGVDAYDGEDVSTVSVLSVPNQAKPGSIVSSVDVHNNLCIKGYLYTAAYIQRIVSKGKYRNIPPVAHGSGFFGWYPNYINDVPTPKSRYNRDLQVREYWCLRQSAKATNVPSKDGAALLQYFTEAPRKVTSAFSTLDYPIRRARPSLKPGWVVLG</sequence>
<comment type="cofactor">
    <cofactor evidence="9">
        <name>Mg(2+)</name>
        <dbReference type="ChEBI" id="CHEBI:18420"/>
    </cofactor>
    <text evidence="9">Binds 2 Mg(2+) per subunit.</text>
</comment>
<evidence type="ECO:0000256" key="7">
    <source>
        <dbReference type="ARBA" id="ARBA00030248"/>
    </source>
</evidence>
<reference evidence="11" key="1">
    <citation type="submission" date="2019-05" db="EMBL/GenBank/DDBJ databases">
        <title>Metatranscriptomic reconstruction reveals RNA viruses with the potential to shape carbon cycling in soil.</title>
        <authorList>
            <person name="Starr E.P."/>
            <person name="Nuccio E."/>
            <person name="Pett-Ridge J."/>
            <person name="Banfield J.F."/>
            <person name="Firestone M.K."/>
        </authorList>
    </citation>
    <scope>NUCLEOTIDE SEQUENCE</scope>
    <source>
        <strain evidence="11">H1_Bulk_30_scaffold_271</strain>
    </source>
</reference>
<keyword evidence="6" id="KW-0693">Viral RNA replication</keyword>
<dbReference type="InterPro" id="IPR043502">
    <property type="entry name" value="DNA/RNA_pol_sf"/>
</dbReference>
<dbReference type="GO" id="GO:0000166">
    <property type="term" value="F:nucleotide binding"/>
    <property type="evidence" value="ECO:0007669"/>
    <property type="project" value="UniProtKB-KW"/>
</dbReference>
<keyword evidence="4" id="KW-0548">Nucleotidyltransferase</keyword>
<keyword evidence="9" id="KW-0460">Magnesium</keyword>
<feature type="domain" description="RdRp catalytic" evidence="10">
    <location>
        <begin position="344"/>
        <end position="493"/>
    </location>
</feature>
<evidence type="ECO:0000256" key="1">
    <source>
        <dbReference type="ARBA" id="ARBA00012494"/>
    </source>
</evidence>